<dbReference type="VEuPathDB" id="FungiDB:BTJ68_13791"/>
<gene>
    <name evidence="2" type="ORF">D0862_15184</name>
</gene>
<feature type="compositionally biased region" description="Basic and acidic residues" evidence="1">
    <location>
        <begin position="256"/>
        <end position="275"/>
    </location>
</feature>
<dbReference type="AlphaFoldDB" id="A0A3M7DRL0"/>
<protein>
    <submittedName>
        <fullName evidence="2">Uncharacterized protein</fullName>
    </submittedName>
</protein>
<comment type="caution">
    <text evidence="2">The sequence shown here is derived from an EMBL/GenBank/DDBJ whole genome shotgun (WGS) entry which is preliminary data.</text>
</comment>
<sequence>ILCTAATPAFITSQEACKLHIALFPTPIRVVGVCVHIHSALRDSSSIVSYPAKGSVRLACRKPITTMGNAQSYMRSLASKADSILPSSYESGWYEKSNASSDREQFIQGIVTVLTQNGQIGLSDHELVLLYARRENDRLIARIVAKKDGVIHAKIEPTSDGNDQKEAFRALKRHVEMELDVILNHVPGARAAASNNVTASDASLEAASNQSTGPSKSVSLQGWGSLASHECSAKTESTGSRACAMPVCSPPAYSKDANETDVKKHLLGDRGWDDQ</sequence>
<reference evidence="2 3" key="1">
    <citation type="journal article" date="2018" name="BMC Genomics">
        <title>Genomic evidence for intraspecific hybridization in a clonal and extremely halotolerant yeast.</title>
        <authorList>
            <person name="Gostincar C."/>
            <person name="Stajich J.E."/>
            <person name="Zupancic J."/>
            <person name="Zalar P."/>
            <person name="Gunde-Cimerman N."/>
        </authorList>
    </citation>
    <scope>NUCLEOTIDE SEQUENCE [LARGE SCALE GENOMIC DNA]</scope>
    <source>
        <strain evidence="2 3">EXF-171</strain>
    </source>
</reference>
<accession>A0A3M7DRL0</accession>
<dbReference type="Proteomes" id="UP000281468">
    <property type="component" value="Unassembled WGS sequence"/>
</dbReference>
<proteinExistence type="predicted"/>
<feature type="non-terminal residue" evidence="2">
    <location>
        <position position="1"/>
    </location>
</feature>
<evidence type="ECO:0000313" key="3">
    <source>
        <dbReference type="Proteomes" id="UP000281468"/>
    </source>
</evidence>
<dbReference type="EMBL" id="QWIQ01001342">
    <property type="protein sequence ID" value="RMY66546.1"/>
    <property type="molecule type" value="Genomic_DNA"/>
</dbReference>
<evidence type="ECO:0000256" key="1">
    <source>
        <dbReference type="SAM" id="MobiDB-lite"/>
    </source>
</evidence>
<name>A0A3M7DRL0_HORWE</name>
<evidence type="ECO:0000313" key="2">
    <source>
        <dbReference type="EMBL" id="RMY66546.1"/>
    </source>
</evidence>
<feature type="region of interest" description="Disordered" evidence="1">
    <location>
        <begin position="251"/>
        <end position="275"/>
    </location>
</feature>
<organism evidence="2 3">
    <name type="scientific">Hortaea werneckii</name>
    <name type="common">Black yeast</name>
    <name type="synonym">Cladosporium werneckii</name>
    <dbReference type="NCBI Taxonomy" id="91943"/>
    <lineage>
        <taxon>Eukaryota</taxon>
        <taxon>Fungi</taxon>
        <taxon>Dikarya</taxon>
        <taxon>Ascomycota</taxon>
        <taxon>Pezizomycotina</taxon>
        <taxon>Dothideomycetes</taxon>
        <taxon>Dothideomycetidae</taxon>
        <taxon>Mycosphaerellales</taxon>
        <taxon>Teratosphaeriaceae</taxon>
        <taxon>Hortaea</taxon>
    </lineage>
</organism>